<reference evidence="6" key="1">
    <citation type="submission" date="2018-05" db="EMBL/GenBank/DDBJ databases">
        <authorList>
            <person name="Lanie J.A."/>
            <person name="Ng W.-L."/>
            <person name="Kazmierczak K.M."/>
            <person name="Andrzejewski T.M."/>
            <person name="Davidsen T.M."/>
            <person name="Wayne K.J."/>
            <person name="Tettelin H."/>
            <person name="Glass J.I."/>
            <person name="Rusch D."/>
            <person name="Podicherti R."/>
            <person name="Tsui H.-C.T."/>
            <person name="Winkler M.E."/>
        </authorList>
    </citation>
    <scope>NUCLEOTIDE SEQUENCE</scope>
</reference>
<evidence type="ECO:0000256" key="1">
    <source>
        <dbReference type="ARBA" id="ARBA00004141"/>
    </source>
</evidence>
<feature type="non-terminal residue" evidence="6">
    <location>
        <position position="1"/>
    </location>
</feature>
<name>A0A381R9V7_9ZZZZ</name>
<evidence type="ECO:0000256" key="5">
    <source>
        <dbReference type="SAM" id="Phobius"/>
    </source>
</evidence>
<proteinExistence type="predicted"/>
<protein>
    <recommendedName>
        <fullName evidence="7">Steroid 5-alpha reductase C-terminal domain-containing protein</fullName>
    </recommendedName>
</protein>
<feature type="transmembrane region" description="Helical" evidence="5">
    <location>
        <begin position="35"/>
        <end position="52"/>
    </location>
</feature>
<dbReference type="PANTHER" id="PTHR12714:SF9">
    <property type="entry name" value="PROTEIN-S-ISOPRENYLCYSTEINE O-METHYLTRANSFERASE"/>
    <property type="match status" value="1"/>
</dbReference>
<evidence type="ECO:0000313" key="6">
    <source>
        <dbReference type="EMBL" id="SUZ87619.1"/>
    </source>
</evidence>
<feature type="transmembrane region" description="Helical" evidence="5">
    <location>
        <begin position="6"/>
        <end position="28"/>
    </location>
</feature>
<dbReference type="InterPro" id="IPR007269">
    <property type="entry name" value="ICMT_MeTrfase"/>
</dbReference>
<dbReference type="Gene3D" id="1.20.120.1630">
    <property type="match status" value="1"/>
</dbReference>
<dbReference type="PANTHER" id="PTHR12714">
    <property type="entry name" value="PROTEIN-S ISOPRENYLCYSTEINE O-METHYLTRANSFERASE"/>
    <property type="match status" value="1"/>
</dbReference>
<evidence type="ECO:0008006" key="7">
    <source>
        <dbReference type="Google" id="ProtNLM"/>
    </source>
</evidence>
<dbReference type="Pfam" id="PF04140">
    <property type="entry name" value="ICMT"/>
    <property type="match status" value="1"/>
</dbReference>
<evidence type="ECO:0000256" key="4">
    <source>
        <dbReference type="ARBA" id="ARBA00023136"/>
    </source>
</evidence>
<dbReference type="GO" id="GO:0016020">
    <property type="term" value="C:membrane"/>
    <property type="evidence" value="ECO:0007669"/>
    <property type="project" value="UniProtKB-SubCell"/>
</dbReference>
<gene>
    <name evidence="6" type="ORF">METZ01_LOCUS40473</name>
</gene>
<sequence>VLEVSVAAILLLQINFALFAAIFLFCLFRSFNLNIILVGLTYLLPLVPWWLGSAQAERILIVSYSNLIFGIIEIVFFTLTERQEDVKFNKAYLQQLFGHVLPIIAALIGMSFVSRTTLIPVDMWELFLIAILFTFGTTLRILAISQLGLLRFKFNIAFREKQTLKTDQLHRYMRHPTYTGMMIVVLAYAVTTHSWSAGIIGIFFALFGFQYRIHFEEQALKEQFGKDYENYRAKTPMWLPFLN</sequence>
<keyword evidence="4 5" id="KW-0472">Membrane</keyword>
<keyword evidence="3 5" id="KW-1133">Transmembrane helix</keyword>
<dbReference type="EMBL" id="UINC01001733">
    <property type="protein sequence ID" value="SUZ87619.1"/>
    <property type="molecule type" value="Genomic_DNA"/>
</dbReference>
<dbReference type="AlphaFoldDB" id="A0A381R9V7"/>
<evidence type="ECO:0000256" key="2">
    <source>
        <dbReference type="ARBA" id="ARBA00022692"/>
    </source>
</evidence>
<evidence type="ECO:0000256" key="3">
    <source>
        <dbReference type="ARBA" id="ARBA00022989"/>
    </source>
</evidence>
<feature type="transmembrane region" description="Helical" evidence="5">
    <location>
        <begin position="91"/>
        <end position="114"/>
    </location>
</feature>
<accession>A0A381R9V7</accession>
<keyword evidence="2 5" id="KW-0812">Transmembrane</keyword>
<feature type="transmembrane region" description="Helical" evidence="5">
    <location>
        <begin position="58"/>
        <end position="79"/>
    </location>
</feature>
<feature type="transmembrane region" description="Helical" evidence="5">
    <location>
        <begin position="126"/>
        <end position="152"/>
    </location>
</feature>
<dbReference type="GO" id="GO:0004671">
    <property type="term" value="F:protein C-terminal S-isoprenylcysteine carboxyl O-methyltransferase activity"/>
    <property type="evidence" value="ECO:0007669"/>
    <property type="project" value="InterPro"/>
</dbReference>
<comment type="subcellular location">
    <subcellularLocation>
        <location evidence="1">Membrane</location>
        <topology evidence="1">Multi-pass membrane protein</topology>
    </subcellularLocation>
</comment>
<organism evidence="6">
    <name type="scientific">marine metagenome</name>
    <dbReference type="NCBI Taxonomy" id="408172"/>
    <lineage>
        <taxon>unclassified sequences</taxon>
        <taxon>metagenomes</taxon>
        <taxon>ecological metagenomes</taxon>
    </lineage>
</organism>